<protein>
    <submittedName>
        <fullName evidence="4">Class D sortase</fullName>
    </submittedName>
</protein>
<dbReference type="EMBL" id="JBBMFD010000019">
    <property type="protein sequence ID" value="MEQ2441207.1"/>
    <property type="molecule type" value="Genomic_DNA"/>
</dbReference>
<evidence type="ECO:0000256" key="1">
    <source>
        <dbReference type="ARBA" id="ARBA00022801"/>
    </source>
</evidence>
<feature type="region of interest" description="Disordered" evidence="2">
    <location>
        <begin position="52"/>
        <end position="78"/>
    </location>
</feature>
<keyword evidence="3" id="KW-0472">Membrane</keyword>
<evidence type="ECO:0000256" key="2">
    <source>
        <dbReference type="SAM" id="MobiDB-lite"/>
    </source>
</evidence>
<dbReference type="InterPro" id="IPR005754">
    <property type="entry name" value="Sortase"/>
</dbReference>
<keyword evidence="3" id="KW-0812">Transmembrane</keyword>
<dbReference type="CDD" id="cd05828">
    <property type="entry name" value="Sortase_D_1"/>
    <property type="match status" value="1"/>
</dbReference>
<dbReference type="InterPro" id="IPR023365">
    <property type="entry name" value="Sortase_dom-sf"/>
</dbReference>
<dbReference type="Pfam" id="PF04203">
    <property type="entry name" value="Sortase"/>
    <property type="match status" value="1"/>
</dbReference>
<accession>A0ABV1E1N0</accession>
<comment type="caution">
    <text evidence="4">The sequence shown here is derived from an EMBL/GenBank/DDBJ whole genome shotgun (WGS) entry which is preliminary data.</text>
</comment>
<keyword evidence="1" id="KW-0378">Hydrolase</keyword>
<feature type="compositionally biased region" description="Low complexity" evidence="2">
    <location>
        <begin position="56"/>
        <end position="70"/>
    </location>
</feature>
<organism evidence="4 5">
    <name type="scientific">Solibaculum intestinale</name>
    <dbReference type="NCBI Taxonomy" id="3133165"/>
    <lineage>
        <taxon>Bacteria</taxon>
        <taxon>Bacillati</taxon>
        <taxon>Bacillota</taxon>
        <taxon>Clostridia</taxon>
        <taxon>Eubacteriales</taxon>
        <taxon>Oscillospiraceae</taxon>
        <taxon>Solibaculum</taxon>
    </lineage>
</organism>
<gene>
    <name evidence="4" type="ORF">WMO26_10255</name>
</gene>
<evidence type="ECO:0000313" key="4">
    <source>
        <dbReference type="EMBL" id="MEQ2441207.1"/>
    </source>
</evidence>
<dbReference type="InterPro" id="IPR041999">
    <property type="entry name" value="Sortase_D_1"/>
</dbReference>
<feature type="transmembrane region" description="Helical" evidence="3">
    <location>
        <begin position="12"/>
        <end position="38"/>
    </location>
</feature>
<evidence type="ECO:0000313" key="5">
    <source>
        <dbReference type="Proteomes" id="UP001489509"/>
    </source>
</evidence>
<dbReference type="Gene3D" id="2.40.260.10">
    <property type="entry name" value="Sortase"/>
    <property type="match status" value="1"/>
</dbReference>
<reference evidence="4 5" key="1">
    <citation type="submission" date="2024-03" db="EMBL/GenBank/DDBJ databases">
        <title>Human intestinal bacterial collection.</title>
        <authorList>
            <person name="Pauvert C."/>
            <person name="Hitch T.C.A."/>
            <person name="Clavel T."/>
        </authorList>
    </citation>
    <scope>NUCLEOTIDE SEQUENCE [LARGE SCALE GENOMIC DNA]</scope>
    <source>
        <strain evidence="4 5">CLA-JM-H44</strain>
    </source>
</reference>
<dbReference type="Proteomes" id="UP001489509">
    <property type="component" value="Unassembled WGS sequence"/>
</dbReference>
<sequence>MNWNKKKVAAVIARNVAITASLFLVGFLLVGMGGNILIPLYSSADYFLTEPDQGLPSEESPATTTSSPSSGTAQGEGQVTASGMEYPEYGEVYATLELPALGLTLDVTFGDDLKLIKKNVGQFTGSYMPGEGGTILYAGHNARKIFGRLGELQPGDEVIVTTSYGTFTYQVTLGEVVDIINEPPINRDREELILYTCYPFNAAGFPSTRYLVHCDPVEASSSGQES</sequence>
<proteinExistence type="predicted"/>
<dbReference type="RefSeq" id="WP_349220159.1">
    <property type="nucleotide sequence ID" value="NZ_JBBMFD010000019.1"/>
</dbReference>
<dbReference type="NCBIfam" id="TIGR01076">
    <property type="entry name" value="sortase_fam"/>
    <property type="match status" value="1"/>
</dbReference>
<dbReference type="SUPFAM" id="SSF63817">
    <property type="entry name" value="Sortase"/>
    <property type="match status" value="1"/>
</dbReference>
<keyword evidence="5" id="KW-1185">Reference proteome</keyword>
<evidence type="ECO:0000256" key="3">
    <source>
        <dbReference type="SAM" id="Phobius"/>
    </source>
</evidence>
<keyword evidence="3" id="KW-1133">Transmembrane helix</keyword>
<name>A0ABV1E1N0_9FIRM</name>